<dbReference type="AlphaFoldDB" id="A0A6G0T1L3"/>
<gene>
    <name evidence="2" type="ORF">AGLY_015229</name>
</gene>
<name>A0A6G0T1L3_APHGL</name>
<protein>
    <submittedName>
        <fullName evidence="2">Uncharacterized protein</fullName>
    </submittedName>
</protein>
<evidence type="ECO:0000313" key="2">
    <source>
        <dbReference type="EMBL" id="KAE9524392.1"/>
    </source>
</evidence>
<proteinExistence type="predicted"/>
<organism evidence="2 3">
    <name type="scientific">Aphis glycines</name>
    <name type="common">Soybean aphid</name>
    <dbReference type="NCBI Taxonomy" id="307491"/>
    <lineage>
        <taxon>Eukaryota</taxon>
        <taxon>Metazoa</taxon>
        <taxon>Ecdysozoa</taxon>
        <taxon>Arthropoda</taxon>
        <taxon>Hexapoda</taxon>
        <taxon>Insecta</taxon>
        <taxon>Pterygota</taxon>
        <taxon>Neoptera</taxon>
        <taxon>Paraneoptera</taxon>
        <taxon>Hemiptera</taxon>
        <taxon>Sternorrhyncha</taxon>
        <taxon>Aphidomorpha</taxon>
        <taxon>Aphidoidea</taxon>
        <taxon>Aphididae</taxon>
        <taxon>Aphidini</taxon>
        <taxon>Aphis</taxon>
        <taxon>Aphis</taxon>
    </lineage>
</organism>
<dbReference type="EMBL" id="VYZN01000069">
    <property type="protein sequence ID" value="KAE9524392.1"/>
    <property type="molecule type" value="Genomic_DNA"/>
</dbReference>
<dbReference type="Proteomes" id="UP000475862">
    <property type="component" value="Unassembled WGS sequence"/>
</dbReference>
<accession>A0A6G0T1L3</accession>
<reference evidence="2 3" key="1">
    <citation type="submission" date="2019-08" db="EMBL/GenBank/DDBJ databases">
        <title>The genome of the soybean aphid Biotype 1, its phylome, world population structure and adaptation to the North American continent.</title>
        <authorList>
            <person name="Giordano R."/>
            <person name="Donthu R.K."/>
            <person name="Hernandez A.G."/>
            <person name="Wright C.L."/>
            <person name="Zimin A.V."/>
        </authorList>
    </citation>
    <scope>NUCLEOTIDE SEQUENCE [LARGE SCALE GENOMIC DNA]</scope>
    <source>
        <tissue evidence="2">Whole aphids</tissue>
    </source>
</reference>
<comment type="caution">
    <text evidence="2">The sequence shown here is derived from an EMBL/GenBank/DDBJ whole genome shotgun (WGS) entry which is preliminary data.</text>
</comment>
<evidence type="ECO:0000256" key="1">
    <source>
        <dbReference type="SAM" id="MobiDB-lite"/>
    </source>
</evidence>
<dbReference type="OrthoDB" id="10654508at2759"/>
<sequence length="275" mass="30219">SRCRDCLTAILNNRTSWLRLFRRVLALSVKHVLHAVELPAATAAGSATAVTFFSGSSTYCQSSTCSSNLLGFPTAVSLPPLFVSDDCVEYSAHCDDDDSSEADMMAVVGVAVPLLLLLLSDPRHRSANSITTANAGKNTSKHLYLRRLHLCDMTNMVRILRVTNDRCQQKHGSPDTNYNDITIMNWLENLGFTSNRALFANCCRRRLRTGRRRRTSAVFSGRHDGASGQIGLMRSESDLALLLAADRRVVVRTKLPPPPTPSAVSTAGRRQTEKK</sequence>
<evidence type="ECO:0000313" key="3">
    <source>
        <dbReference type="Proteomes" id="UP000475862"/>
    </source>
</evidence>
<feature type="non-terminal residue" evidence="2">
    <location>
        <position position="1"/>
    </location>
</feature>
<keyword evidence="3" id="KW-1185">Reference proteome</keyword>
<feature type="region of interest" description="Disordered" evidence="1">
    <location>
        <begin position="253"/>
        <end position="275"/>
    </location>
</feature>